<feature type="transmembrane region" description="Helical" evidence="1">
    <location>
        <begin position="54"/>
        <end position="76"/>
    </location>
</feature>
<evidence type="ECO:0000313" key="2">
    <source>
        <dbReference type="Proteomes" id="UP000050795"/>
    </source>
</evidence>
<reference evidence="2" key="1">
    <citation type="submission" date="2022-06" db="EMBL/GenBank/DDBJ databases">
        <authorList>
            <person name="Berger JAMES D."/>
            <person name="Berger JAMES D."/>
        </authorList>
    </citation>
    <scope>NUCLEOTIDE SEQUENCE [LARGE SCALE GENOMIC DNA]</scope>
</reference>
<dbReference type="AlphaFoldDB" id="A0AA85IYE8"/>
<dbReference type="GO" id="GO:0006123">
    <property type="term" value="P:mitochondrial electron transport, cytochrome c to oxygen"/>
    <property type="evidence" value="ECO:0007669"/>
    <property type="project" value="InterPro"/>
</dbReference>
<dbReference type="SUPFAM" id="SSF81427">
    <property type="entry name" value="Mitochondrial cytochrome c oxidase subunit VIIc (aka VIIIa)"/>
    <property type="match status" value="1"/>
</dbReference>
<reference evidence="3" key="2">
    <citation type="submission" date="2023-11" db="UniProtKB">
        <authorList>
            <consortium name="WormBaseParasite"/>
        </authorList>
    </citation>
    <scope>IDENTIFICATION</scope>
</reference>
<keyword evidence="1" id="KW-1133">Transmembrane helix</keyword>
<evidence type="ECO:0000256" key="1">
    <source>
        <dbReference type="SAM" id="Phobius"/>
    </source>
</evidence>
<accession>A0AA85IYE8</accession>
<dbReference type="Gene3D" id="4.10.49.10">
    <property type="entry name" value="Cytochrome c oxidase subunit VIIc"/>
    <property type="match status" value="1"/>
</dbReference>
<dbReference type="GO" id="GO:0045277">
    <property type="term" value="C:respiratory chain complex IV"/>
    <property type="evidence" value="ECO:0007669"/>
    <property type="project" value="InterPro"/>
</dbReference>
<sequence length="108" mass="12645">MALRTGVRNFSMLREILKQPAFIKPLKEHLDHTDQEGKPGALLQPMKLDNPHKLAAKMVIFMCLSFFQPFVITYMHIKGLEWYFAIITLYTILCKYLFCFGLFRLSIC</sequence>
<name>A0AA85IYE8_TRIRE</name>
<dbReference type="GO" id="GO:0005739">
    <property type="term" value="C:mitochondrion"/>
    <property type="evidence" value="ECO:0007669"/>
    <property type="project" value="GOC"/>
</dbReference>
<keyword evidence="1" id="KW-0472">Membrane</keyword>
<keyword evidence="2" id="KW-1185">Reference proteome</keyword>
<dbReference type="WBParaSite" id="TREG1_11660.1">
    <property type="protein sequence ID" value="TREG1_11660.1"/>
    <property type="gene ID" value="TREG1_11660"/>
</dbReference>
<evidence type="ECO:0000313" key="3">
    <source>
        <dbReference type="WBParaSite" id="TREG1_11660.1"/>
    </source>
</evidence>
<protein>
    <submittedName>
        <fullName evidence="3">Uncharacterized protein</fullName>
    </submittedName>
</protein>
<proteinExistence type="predicted"/>
<feature type="transmembrane region" description="Helical" evidence="1">
    <location>
        <begin position="82"/>
        <end position="103"/>
    </location>
</feature>
<dbReference type="Proteomes" id="UP000050795">
    <property type="component" value="Unassembled WGS sequence"/>
</dbReference>
<keyword evidence="1" id="KW-0812">Transmembrane</keyword>
<organism evidence="2 3">
    <name type="scientific">Trichobilharzia regenti</name>
    <name type="common">Nasal bird schistosome</name>
    <dbReference type="NCBI Taxonomy" id="157069"/>
    <lineage>
        <taxon>Eukaryota</taxon>
        <taxon>Metazoa</taxon>
        <taxon>Spiralia</taxon>
        <taxon>Lophotrochozoa</taxon>
        <taxon>Platyhelminthes</taxon>
        <taxon>Trematoda</taxon>
        <taxon>Digenea</taxon>
        <taxon>Strigeidida</taxon>
        <taxon>Schistosomatoidea</taxon>
        <taxon>Schistosomatidae</taxon>
        <taxon>Trichobilharzia</taxon>
    </lineage>
</organism>
<dbReference type="InterPro" id="IPR036636">
    <property type="entry name" value="COX7C/Cox8_sf"/>
</dbReference>